<comment type="caution">
    <text evidence="2">The sequence shown here is derived from an EMBL/GenBank/DDBJ whole genome shotgun (WGS) entry which is preliminary data.</text>
</comment>
<evidence type="ECO:0000313" key="3">
    <source>
        <dbReference type="Proteomes" id="UP000771797"/>
    </source>
</evidence>
<keyword evidence="3" id="KW-1185">Reference proteome</keyword>
<keyword evidence="1" id="KW-1133">Transmembrane helix</keyword>
<proteinExistence type="predicted"/>
<organism evidence="2 3">
    <name type="scientific">Alcanivorax xiamenensis</name>
    <dbReference type="NCBI Taxonomy" id="1177156"/>
    <lineage>
        <taxon>Bacteria</taxon>
        <taxon>Pseudomonadati</taxon>
        <taxon>Pseudomonadota</taxon>
        <taxon>Gammaproteobacteria</taxon>
        <taxon>Oceanospirillales</taxon>
        <taxon>Alcanivoracaceae</taxon>
        <taxon>Alcanivorax</taxon>
    </lineage>
</organism>
<protein>
    <submittedName>
        <fullName evidence="2">Uncharacterized protein</fullName>
    </submittedName>
</protein>
<sequence length="95" mass="10891">MLVRQMVRFLSYSIFMCVGATLSGFSRSFEEGSASVLDLFFQAFLLMVLFAFFFEVGYKKFLKIGERQVYIFIVPLLLALLGYFYGVFVFLQGGC</sequence>
<evidence type="ECO:0000313" key="2">
    <source>
        <dbReference type="EMBL" id="KAF0803511.1"/>
    </source>
</evidence>
<name>A0ABQ6Y3N6_9GAMM</name>
<evidence type="ECO:0000256" key="1">
    <source>
        <dbReference type="SAM" id="Phobius"/>
    </source>
</evidence>
<gene>
    <name evidence="2" type="ORF">A6D6_03683</name>
</gene>
<keyword evidence="1" id="KW-0812">Transmembrane</keyword>
<feature type="transmembrane region" description="Helical" evidence="1">
    <location>
        <begin position="39"/>
        <end position="58"/>
    </location>
</feature>
<accession>A0ABQ6Y3N6</accession>
<dbReference type="Proteomes" id="UP000771797">
    <property type="component" value="Unassembled WGS sequence"/>
</dbReference>
<keyword evidence="1" id="KW-0472">Membrane</keyword>
<feature type="transmembrane region" description="Helical" evidence="1">
    <location>
        <begin position="9"/>
        <end position="27"/>
    </location>
</feature>
<dbReference type="EMBL" id="AQPF01000049">
    <property type="protein sequence ID" value="KAF0803511.1"/>
    <property type="molecule type" value="Genomic_DNA"/>
</dbReference>
<reference evidence="2 3" key="1">
    <citation type="submission" date="2012-09" db="EMBL/GenBank/DDBJ databases">
        <title>Genome Sequence of alkane-degrading Bacterium Alcanivorax sp. 6-D-6.</title>
        <authorList>
            <person name="Lai Q."/>
            <person name="Shao Z."/>
        </authorList>
    </citation>
    <scope>NUCLEOTIDE SEQUENCE [LARGE SCALE GENOMIC DNA]</scope>
    <source>
        <strain evidence="2 3">6-D-6</strain>
    </source>
</reference>
<feature type="transmembrane region" description="Helical" evidence="1">
    <location>
        <begin position="70"/>
        <end position="91"/>
    </location>
</feature>